<keyword evidence="1" id="KW-0863">Zinc-finger</keyword>
<feature type="coiled-coil region" evidence="2">
    <location>
        <begin position="256"/>
        <end position="290"/>
    </location>
</feature>
<name>A0ABM1VBG4_SOLPN</name>
<dbReference type="RefSeq" id="XP_027773081.1">
    <property type="nucleotide sequence ID" value="XM_027917280.1"/>
</dbReference>
<dbReference type="Gene3D" id="3.30.40.10">
    <property type="entry name" value="Zinc/RING finger domain, C3HC4 (zinc finger)"/>
    <property type="match status" value="1"/>
</dbReference>
<evidence type="ECO:0000256" key="3">
    <source>
        <dbReference type="SAM" id="MobiDB-lite"/>
    </source>
</evidence>
<evidence type="ECO:0000256" key="1">
    <source>
        <dbReference type="PROSITE-ProRule" id="PRU00175"/>
    </source>
</evidence>
<dbReference type="GeneID" id="107018464"/>
<proteinExistence type="predicted"/>
<dbReference type="PANTHER" id="PTHR47344:SF2">
    <property type="entry name" value="E3 UBIQUITIN-PROTEIN LIGASE TRAIP-LIKE"/>
    <property type="match status" value="1"/>
</dbReference>
<evidence type="ECO:0000259" key="4">
    <source>
        <dbReference type="PROSITE" id="PS50089"/>
    </source>
</evidence>
<dbReference type="InterPro" id="IPR001841">
    <property type="entry name" value="Znf_RING"/>
</dbReference>
<reference evidence="6 7" key="2">
    <citation type="submission" date="2025-05" db="UniProtKB">
        <authorList>
            <consortium name="RefSeq"/>
        </authorList>
    </citation>
    <scope>IDENTIFICATION</scope>
</reference>
<dbReference type="Proteomes" id="UP000694930">
    <property type="component" value="Chromosome 5"/>
</dbReference>
<feature type="domain" description="RING-type" evidence="4">
    <location>
        <begin position="12"/>
        <end position="70"/>
    </location>
</feature>
<reference evidence="5" key="1">
    <citation type="journal article" date="2014" name="Nat. Genet.">
        <title>The genome of the stress-tolerant wild tomato species Solanum pennellii.</title>
        <authorList>
            <person name="Bolger A."/>
            <person name="Scossa F."/>
            <person name="Bolger M.E."/>
            <person name="Lanz C."/>
            <person name="Maumus F."/>
            <person name="Tohge T."/>
            <person name="Quesneville H."/>
            <person name="Alseekh S."/>
            <person name="Sorensen I."/>
            <person name="Lichtenstein G."/>
            <person name="Fich E.A."/>
            <person name="Conte M."/>
            <person name="Keller H."/>
            <person name="Schneeberger K."/>
            <person name="Schwacke R."/>
            <person name="Ofner I."/>
            <person name="Vrebalov J."/>
            <person name="Xu Y."/>
            <person name="Osorio S."/>
            <person name="Aflitos S.A."/>
            <person name="Schijlen E."/>
            <person name="Jimenez-Gomez J.M."/>
            <person name="Ryngajllo M."/>
            <person name="Kimura S."/>
            <person name="Kumar R."/>
            <person name="Koenig D."/>
            <person name="Headland L.R."/>
            <person name="Maloof J.N."/>
            <person name="Sinha N."/>
            <person name="van Ham R.C."/>
            <person name="Lankhorst R.K."/>
            <person name="Mao L."/>
            <person name="Vogel A."/>
            <person name="Arsova B."/>
            <person name="Panstruga R."/>
            <person name="Fei Z."/>
            <person name="Rose J.K."/>
            <person name="Zamir D."/>
            <person name="Carrari F."/>
            <person name="Giovannoni J.J."/>
            <person name="Weigel D."/>
            <person name="Usadel B."/>
            <person name="Fernie A.R."/>
        </authorList>
    </citation>
    <scope>NUCLEOTIDE SEQUENCE [LARGE SCALE GENOMIC DNA]</scope>
</reference>
<feature type="region of interest" description="Disordered" evidence="3">
    <location>
        <begin position="426"/>
        <end position="451"/>
    </location>
</feature>
<evidence type="ECO:0000313" key="7">
    <source>
        <dbReference type="RefSeq" id="XP_027773082.1"/>
    </source>
</evidence>
<accession>A0ABM1VBG4</accession>
<keyword evidence="5" id="KW-1185">Reference proteome</keyword>
<dbReference type="RefSeq" id="XP_027773082.1">
    <property type="nucleotide sequence ID" value="XM_027917281.1"/>
</dbReference>
<dbReference type="PANTHER" id="PTHR47344">
    <property type="entry name" value="RING ZINC FINGER PROTEIN-RELATED"/>
    <property type="match status" value="1"/>
</dbReference>
<evidence type="ECO:0000313" key="5">
    <source>
        <dbReference type="Proteomes" id="UP000694930"/>
    </source>
</evidence>
<gene>
    <name evidence="6 7" type="primary">LOC107018464</name>
</gene>
<feature type="compositionally biased region" description="Basic and acidic residues" evidence="3">
    <location>
        <begin position="370"/>
        <end position="384"/>
    </location>
</feature>
<organism evidence="5 7">
    <name type="scientific">Solanum pennellii</name>
    <name type="common">Tomato</name>
    <name type="synonym">Lycopersicon pennellii</name>
    <dbReference type="NCBI Taxonomy" id="28526"/>
    <lineage>
        <taxon>Eukaryota</taxon>
        <taxon>Viridiplantae</taxon>
        <taxon>Streptophyta</taxon>
        <taxon>Embryophyta</taxon>
        <taxon>Tracheophyta</taxon>
        <taxon>Spermatophyta</taxon>
        <taxon>Magnoliopsida</taxon>
        <taxon>eudicotyledons</taxon>
        <taxon>Gunneridae</taxon>
        <taxon>Pentapetalae</taxon>
        <taxon>asterids</taxon>
        <taxon>lamiids</taxon>
        <taxon>Solanales</taxon>
        <taxon>Solanaceae</taxon>
        <taxon>Solanoideae</taxon>
        <taxon>Solaneae</taxon>
        <taxon>Solanum</taxon>
        <taxon>Solanum subgen. Lycopersicon</taxon>
    </lineage>
</organism>
<protein>
    <submittedName>
        <fullName evidence="6 7">Uncharacterized protein LOC107018464 isoform X1</fullName>
    </submittedName>
</protein>
<evidence type="ECO:0000256" key="2">
    <source>
        <dbReference type="SAM" id="Coils"/>
    </source>
</evidence>
<sequence>MVGVNSFGKTICSICYEDLNPIIEDLQAVTICGHVFHELWLASPFLNRFGLQQWFEYCTKGKKKNCPVCKQACSEENANRLYFQSIGDPNVTSLTQKPPDYEEDHWELQNEVKRLERKVVGLTSTLEKQLKDLKEVNAELFTCKEELKMEMTLKIEAVKQEAAIQQLLHLKSKELDQSTLECIKLQDRNMALAKELATLKLVCDFNLEEEEVLKRASLRDDVNRLETIDVLKKSLVIRNKNYEELMTKCNTLDRREVRYLRKLQKTKEKKNNLKARVQELEMALEGKDNEILRISKASKKNYHWRKEPEVDRCSYENQNKEPAETEVDLCIVTGSCDDLSTPKRKRKYRSKDKSIPNMAEDIIASSLHKNNHEKESSKRNKDGGTSETSSYVHEGSYQNLHQPFDHKKVVHDSFLSRSDAVFGATGGSLGHESGNKDGMEASSNCSKNSKKNMPPVIILDDDDDLPPLDDITQQQPAFHIRKETFPPVVLVKPGDRCFSGGLLGPDGNYRHLGKWCKRK</sequence>
<feature type="region of interest" description="Disordered" evidence="3">
    <location>
        <begin position="364"/>
        <end position="391"/>
    </location>
</feature>
<feature type="coiled-coil region" evidence="2">
    <location>
        <begin position="105"/>
        <end position="146"/>
    </location>
</feature>
<keyword evidence="1" id="KW-0479">Metal-binding</keyword>
<evidence type="ECO:0000313" key="6">
    <source>
        <dbReference type="RefSeq" id="XP_027773081.1"/>
    </source>
</evidence>
<dbReference type="CDD" id="cd16448">
    <property type="entry name" value="RING-H2"/>
    <property type="match status" value="1"/>
</dbReference>
<keyword evidence="2" id="KW-0175">Coiled coil</keyword>
<dbReference type="InterPro" id="IPR013083">
    <property type="entry name" value="Znf_RING/FYVE/PHD"/>
</dbReference>
<keyword evidence="1" id="KW-0862">Zinc</keyword>
<dbReference type="PROSITE" id="PS50089">
    <property type="entry name" value="ZF_RING_2"/>
    <property type="match status" value="1"/>
</dbReference>